<gene>
    <name evidence="1" type="ORF">KOW79_021604</name>
</gene>
<dbReference type="EMBL" id="JAHKSW010000028">
    <property type="protein sequence ID" value="KAG7314301.1"/>
    <property type="molecule type" value="Genomic_DNA"/>
</dbReference>
<accession>A0A9D3S7P4</accession>
<dbReference type="Proteomes" id="UP000824219">
    <property type="component" value="Linkage Group LG28"/>
</dbReference>
<reference evidence="1 2" key="1">
    <citation type="submission" date="2021-06" db="EMBL/GenBank/DDBJ databases">
        <title>Chromosome-level genome assembly of the red-tail catfish (Hemibagrus wyckioides).</title>
        <authorList>
            <person name="Shao F."/>
        </authorList>
    </citation>
    <scope>NUCLEOTIDE SEQUENCE [LARGE SCALE GENOMIC DNA]</scope>
    <source>
        <strain evidence="1">EC202008001</strain>
        <tissue evidence="1">Blood</tissue>
    </source>
</reference>
<sequence>MWLHGDQQHRRLVWTQHGGSSYGSNQHMRTACMGSQRHEHGDNGCAQQCERGNGLLLWQRHVWAQHGRQHVALAVIWHATVCKRKLNGQQHVAQQRMAALMSSNNVAAAVAVTCVTCERNNYGLALNE</sequence>
<dbReference type="AlphaFoldDB" id="A0A9D3S7P4"/>
<keyword evidence="2" id="KW-1185">Reference proteome</keyword>
<evidence type="ECO:0000313" key="2">
    <source>
        <dbReference type="Proteomes" id="UP000824219"/>
    </source>
</evidence>
<protein>
    <submittedName>
        <fullName evidence="1">Uncharacterized protein</fullName>
    </submittedName>
</protein>
<organism evidence="1 2">
    <name type="scientific">Hemibagrus wyckioides</name>
    <dbReference type="NCBI Taxonomy" id="337641"/>
    <lineage>
        <taxon>Eukaryota</taxon>
        <taxon>Metazoa</taxon>
        <taxon>Chordata</taxon>
        <taxon>Craniata</taxon>
        <taxon>Vertebrata</taxon>
        <taxon>Euteleostomi</taxon>
        <taxon>Actinopterygii</taxon>
        <taxon>Neopterygii</taxon>
        <taxon>Teleostei</taxon>
        <taxon>Ostariophysi</taxon>
        <taxon>Siluriformes</taxon>
        <taxon>Bagridae</taxon>
        <taxon>Hemibagrus</taxon>
    </lineage>
</organism>
<evidence type="ECO:0000313" key="1">
    <source>
        <dbReference type="EMBL" id="KAG7314301.1"/>
    </source>
</evidence>
<name>A0A9D3S7P4_9TELE</name>
<comment type="caution">
    <text evidence="1">The sequence shown here is derived from an EMBL/GenBank/DDBJ whole genome shotgun (WGS) entry which is preliminary data.</text>
</comment>
<proteinExistence type="predicted"/>